<organism evidence="9 10">
    <name type="scientific">Enterocloster alcoholdehydrogenati</name>
    <dbReference type="NCBI Taxonomy" id="2547410"/>
    <lineage>
        <taxon>Bacteria</taxon>
        <taxon>Bacillati</taxon>
        <taxon>Bacillota</taxon>
        <taxon>Clostridia</taxon>
        <taxon>Lachnospirales</taxon>
        <taxon>Lachnospiraceae</taxon>
        <taxon>Enterocloster</taxon>
    </lineage>
</organism>
<dbReference type="InterPro" id="IPR006364">
    <property type="entry name" value="CobI/CbiL/CobIJ_dom"/>
</dbReference>
<dbReference type="Proteomes" id="UP001600894">
    <property type="component" value="Unassembled WGS sequence"/>
</dbReference>
<dbReference type="EMBL" id="BAABXL010000001">
    <property type="protein sequence ID" value="GAA6267918.1"/>
    <property type="molecule type" value="Genomic_DNA"/>
</dbReference>
<keyword evidence="10" id="KW-1185">Reference proteome</keyword>
<feature type="domain" description="Tetrapyrrole methylase" evidence="8">
    <location>
        <begin position="5"/>
        <end position="208"/>
    </location>
</feature>
<comment type="similarity">
    <text evidence="2 7">Belongs to the precorrin methyltransferase family.</text>
</comment>
<proteinExistence type="inferred from homology"/>
<dbReference type="RefSeq" id="WP_390469397.1">
    <property type="nucleotide sequence ID" value="NZ_BAABXL010000001.1"/>
</dbReference>
<dbReference type="InterPro" id="IPR014776">
    <property type="entry name" value="4pyrrole_Mease_sub2"/>
</dbReference>
<keyword evidence="6" id="KW-0949">S-adenosyl-L-methionine</keyword>
<evidence type="ECO:0000256" key="7">
    <source>
        <dbReference type="PIRNR" id="PIRNR036427"/>
    </source>
</evidence>
<comment type="pathway">
    <text evidence="1">Cofactor biosynthesis; adenosylcobalamin biosynthesis.</text>
</comment>
<dbReference type="PANTHER" id="PTHR43467">
    <property type="entry name" value="COBALT-PRECORRIN-2 C(20)-METHYLTRANSFERASE"/>
    <property type="match status" value="1"/>
</dbReference>
<dbReference type="InterPro" id="IPR014777">
    <property type="entry name" value="4pyrrole_Mease_sub1"/>
</dbReference>
<dbReference type="PIRSF" id="PIRSF036427">
    <property type="entry name" value="Precrrn-2_mtase"/>
    <property type="match status" value="1"/>
</dbReference>
<keyword evidence="4" id="KW-0489">Methyltransferase</keyword>
<name>A0ABQ0AV56_9FIRM</name>
<evidence type="ECO:0000256" key="2">
    <source>
        <dbReference type="ARBA" id="ARBA00005879"/>
    </source>
</evidence>
<dbReference type="Gene3D" id="3.40.1010.10">
    <property type="entry name" value="Cobalt-precorrin-4 Transmethylase, Domain 1"/>
    <property type="match status" value="1"/>
</dbReference>
<protein>
    <submittedName>
        <fullName evidence="9">Precorrin-2 C(20)-methyltransferase</fullName>
    </submittedName>
</protein>
<reference evidence="9 10" key="1">
    <citation type="submission" date="2024-04" db="EMBL/GenBank/DDBJ databases">
        <title>Defined microbial consortia suppress multidrug-resistant proinflammatory Enterobacteriaceae via ecological control.</title>
        <authorList>
            <person name="Furuichi M."/>
            <person name="Kawaguchi T."/>
            <person name="Pust M."/>
            <person name="Yasuma K."/>
            <person name="Plichta D."/>
            <person name="Hasegawa N."/>
            <person name="Ohya T."/>
            <person name="Bhattarai S."/>
            <person name="Sasajima S."/>
            <person name="Aoto Y."/>
            <person name="Tuganbaev T."/>
            <person name="Yaginuma M."/>
            <person name="Ueda M."/>
            <person name="Okahashi N."/>
            <person name="Amafuji K."/>
            <person name="Kiridooshi Y."/>
            <person name="Sugita K."/>
            <person name="Strazar M."/>
            <person name="Skelly A."/>
            <person name="Suda W."/>
            <person name="Hattori M."/>
            <person name="Nakamoto N."/>
            <person name="Caballero S."/>
            <person name="Norman J."/>
            <person name="Olle B."/>
            <person name="Tanoue T."/>
            <person name="Arita M."/>
            <person name="Bucci V."/>
            <person name="Atarashi K."/>
            <person name="Xavier R."/>
            <person name="Honda K."/>
        </authorList>
    </citation>
    <scope>NUCLEOTIDE SEQUENCE [LARGE SCALE GENOMIC DNA]</scope>
    <source>
        <strain evidence="10">f13</strain>
    </source>
</reference>
<evidence type="ECO:0000256" key="3">
    <source>
        <dbReference type="ARBA" id="ARBA00022573"/>
    </source>
</evidence>
<dbReference type="Pfam" id="PF00590">
    <property type="entry name" value="TP_methylase"/>
    <property type="match status" value="1"/>
</dbReference>
<dbReference type="PANTHER" id="PTHR43467:SF2">
    <property type="entry name" value="COBALT-PRECORRIN-2 C(20)-METHYLTRANSFERASE"/>
    <property type="match status" value="1"/>
</dbReference>
<dbReference type="NCBIfam" id="TIGR01467">
    <property type="entry name" value="cobI_cbiL"/>
    <property type="match status" value="1"/>
</dbReference>
<dbReference type="InterPro" id="IPR012382">
    <property type="entry name" value="CobI/CbiL"/>
</dbReference>
<evidence type="ECO:0000256" key="4">
    <source>
        <dbReference type="ARBA" id="ARBA00022603"/>
    </source>
</evidence>
<sequence>MSGILYGVGVGPGDPRLITYLAADTIRSCPVIAVPAETKEQAVSYRIASGLITDLDKKQCLTFSIPMTKDKGLLETAYRNAADQVEEQLKAGRDVACLTLGDPTVYSTYIYLHRLIRDRGYRTEIISGVPSFCAVSARLGDSLADRSQQLHIIPSAYGVEDALKLPGTKVLMKAGSKMAAVKEALERECVSGGMVENCGMENESIFQGVQEIPDKAGYYSLIVIKEQK</sequence>
<evidence type="ECO:0000256" key="5">
    <source>
        <dbReference type="ARBA" id="ARBA00022679"/>
    </source>
</evidence>
<dbReference type="CDD" id="cd11645">
    <property type="entry name" value="Precorrin_2_C20_MT"/>
    <property type="match status" value="1"/>
</dbReference>
<dbReference type="Gene3D" id="3.30.950.10">
    <property type="entry name" value="Methyltransferase, Cobalt-precorrin-4 Transmethylase, Domain 2"/>
    <property type="match status" value="1"/>
</dbReference>
<keyword evidence="3" id="KW-0169">Cobalamin biosynthesis</keyword>
<dbReference type="SUPFAM" id="SSF53790">
    <property type="entry name" value="Tetrapyrrole methylase"/>
    <property type="match status" value="1"/>
</dbReference>
<dbReference type="InterPro" id="IPR035996">
    <property type="entry name" value="4pyrrol_Methylase_sf"/>
</dbReference>
<evidence type="ECO:0000259" key="8">
    <source>
        <dbReference type="Pfam" id="PF00590"/>
    </source>
</evidence>
<comment type="caution">
    <text evidence="9">The sequence shown here is derived from an EMBL/GenBank/DDBJ whole genome shotgun (WGS) entry which is preliminary data.</text>
</comment>
<keyword evidence="5" id="KW-0808">Transferase</keyword>
<evidence type="ECO:0000313" key="10">
    <source>
        <dbReference type="Proteomes" id="UP001600894"/>
    </source>
</evidence>
<evidence type="ECO:0000256" key="6">
    <source>
        <dbReference type="ARBA" id="ARBA00022691"/>
    </source>
</evidence>
<dbReference type="InterPro" id="IPR000878">
    <property type="entry name" value="4pyrrol_Mease"/>
</dbReference>
<accession>A0ABQ0AV56</accession>
<gene>
    <name evidence="9" type="primary">cobI</name>
    <name evidence="9" type="ORF">F130042H8_09780</name>
</gene>
<evidence type="ECO:0000313" key="9">
    <source>
        <dbReference type="EMBL" id="GAA6267918.1"/>
    </source>
</evidence>
<evidence type="ECO:0000256" key="1">
    <source>
        <dbReference type="ARBA" id="ARBA00004953"/>
    </source>
</evidence>